<dbReference type="EMBL" id="JAWCUD010000001">
    <property type="protein sequence ID" value="MDU0200140.1"/>
    <property type="molecule type" value="Genomic_DNA"/>
</dbReference>
<dbReference type="Proteomes" id="UP001260980">
    <property type="component" value="Unassembled WGS sequence"/>
</dbReference>
<feature type="compositionally biased region" description="Basic and acidic residues" evidence="1">
    <location>
        <begin position="374"/>
        <end position="389"/>
    </location>
</feature>
<evidence type="ECO:0000313" key="3">
    <source>
        <dbReference type="Proteomes" id="UP001260980"/>
    </source>
</evidence>
<proteinExistence type="predicted"/>
<dbReference type="RefSeq" id="WP_315949492.1">
    <property type="nucleotide sequence ID" value="NZ_JAWCUD010000001.1"/>
</dbReference>
<protein>
    <submittedName>
        <fullName evidence="2">DUF2800 domain-containing protein</fullName>
    </submittedName>
</protein>
<keyword evidence="3" id="KW-1185">Reference proteome</keyword>
<comment type="caution">
    <text evidence="2">The sequence shown here is derived from an EMBL/GenBank/DDBJ whole genome shotgun (WGS) entry which is preliminary data.</text>
</comment>
<dbReference type="InterPro" id="IPR021229">
    <property type="entry name" value="DUF2800"/>
</dbReference>
<evidence type="ECO:0000256" key="1">
    <source>
        <dbReference type="SAM" id="MobiDB-lite"/>
    </source>
</evidence>
<organism evidence="2 3">
    <name type="scientific">Paenibacillus violae</name>
    <dbReference type="NCBI Taxonomy" id="3077234"/>
    <lineage>
        <taxon>Bacteria</taxon>
        <taxon>Bacillati</taxon>
        <taxon>Bacillota</taxon>
        <taxon>Bacilli</taxon>
        <taxon>Bacillales</taxon>
        <taxon>Paenibacillaceae</taxon>
        <taxon>Paenibacillus</taxon>
    </lineage>
</organism>
<evidence type="ECO:0000313" key="2">
    <source>
        <dbReference type="EMBL" id="MDU0200140.1"/>
    </source>
</evidence>
<dbReference type="Pfam" id="PF10926">
    <property type="entry name" value="DUF2800"/>
    <property type="match status" value="1"/>
</dbReference>
<sequence>MTQTSSHNERAHAKLSASGAERWMACTGSPQFEEGFEDEETDFAKEGTIAHELSEILISRELGLIDKRKANSLLKAKQKSEYYNADMLGYVEQYVDFVMERVNAARAITHDAVVLIEQRLDFSEWVPDGFGTGDILIIAESFLDIIDLKFGKGVKKYAPENPQMKLYGLGALNMYDAIYDIKNVRMTIVQPRLDHISTDELTAFDLYDWAESTVRPIAEEAYNDGGTFKPGDHCKFCKGRAVCRARADDCLETVDTYQGAELSLEEIGLLLAKVDSIGKWCKEVADHAYKQATLHGKKIPGYKLVAGRSNRKFTNIGTVKEILLGEAYKSEQIVKPEELISLTDIEALVGKKKFESLLGGCITKAPGKPALVPESDKRDELNSAKAAKDDFDDDFIDN</sequence>
<name>A0ABU3R799_9BACL</name>
<feature type="region of interest" description="Disordered" evidence="1">
    <location>
        <begin position="369"/>
        <end position="398"/>
    </location>
</feature>
<reference evidence="2 3" key="1">
    <citation type="submission" date="2023-10" db="EMBL/GenBank/DDBJ databases">
        <title>Paenibacillus strain PFR10 Genome sequencing and assembly.</title>
        <authorList>
            <person name="Kim I."/>
        </authorList>
    </citation>
    <scope>NUCLEOTIDE SEQUENCE [LARGE SCALE GENOMIC DNA]</scope>
    <source>
        <strain evidence="2 3">PFR10</strain>
    </source>
</reference>
<gene>
    <name evidence="2" type="ORF">RQP52_03510</name>
</gene>
<accession>A0ABU3R799</accession>